<dbReference type="AlphaFoldDB" id="A0A2R5EU89"/>
<dbReference type="InterPro" id="IPR050463">
    <property type="entry name" value="Gfo/Idh/MocA_oxidrdct_glycsds"/>
</dbReference>
<dbReference type="Pfam" id="PF01408">
    <property type="entry name" value="GFO_IDH_MocA"/>
    <property type="match status" value="1"/>
</dbReference>
<dbReference type="RefSeq" id="WP_256975911.1">
    <property type="nucleotide sequence ID" value="NZ_BDQX01000206.1"/>
</dbReference>
<evidence type="ECO:0000313" key="2">
    <source>
        <dbReference type="EMBL" id="GBG09239.1"/>
    </source>
</evidence>
<accession>A0A2R5EU89</accession>
<dbReference type="Gene3D" id="3.30.360.10">
    <property type="entry name" value="Dihydrodipicolinate Reductase, domain 2"/>
    <property type="match status" value="1"/>
</dbReference>
<comment type="caution">
    <text evidence="2">The sequence shown here is derived from an EMBL/GenBank/DDBJ whole genome shotgun (WGS) entry which is preliminary data.</text>
</comment>
<organism evidence="2 3">
    <name type="scientific">Paenibacillus agaridevorans</name>
    <dbReference type="NCBI Taxonomy" id="171404"/>
    <lineage>
        <taxon>Bacteria</taxon>
        <taxon>Bacillati</taxon>
        <taxon>Bacillota</taxon>
        <taxon>Bacilli</taxon>
        <taxon>Bacillales</taxon>
        <taxon>Paenibacillaceae</taxon>
        <taxon>Paenibacillus</taxon>
    </lineage>
</organism>
<proteinExistence type="predicted"/>
<dbReference type="SUPFAM" id="SSF55347">
    <property type="entry name" value="Glyceraldehyde-3-phosphate dehydrogenase-like, C-terminal domain"/>
    <property type="match status" value="1"/>
</dbReference>
<dbReference type="GO" id="GO:0000166">
    <property type="term" value="F:nucleotide binding"/>
    <property type="evidence" value="ECO:0007669"/>
    <property type="project" value="InterPro"/>
</dbReference>
<evidence type="ECO:0000259" key="1">
    <source>
        <dbReference type="Pfam" id="PF01408"/>
    </source>
</evidence>
<evidence type="ECO:0000313" key="3">
    <source>
        <dbReference type="Proteomes" id="UP000245202"/>
    </source>
</evidence>
<dbReference type="InterPro" id="IPR000683">
    <property type="entry name" value="Gfo/Idh/MocA-like_OxRdtase_N"/>
</dbReference>
<dbReference type="PANTHER" id="PTHR43818:SF1">
    <property type="entry name" value="GLYCOSYL HYDROLASE FAMILY 109 PROTEIN"/>
    <property type="match status" value="1"/>
</dbReference>
<dbReference type="Gene3D" id="3.40.50.720">
    <property type="entry name" value="NAD(P)-binding Rossmann-like Domain"/>
    <property type="match status" value="1"/>
</dbReference>
<feature type="domain" description="Gfo/Idh/MocA-like oxidoreductase N-terminal" evidence="1">
    <location>
        <begin position="6"/>
        <end position="122"/>
    </location>
</feature>
<reference evidence="2 3" key="1">
    <citation type="submission" date="2017-08" db="EMBL/GenBank/DDBJ databases">
        <title>Substantial Increase in Enzyme Production by Combined Drug-Resistance Mutations in Paenibacillus agaridevorans.</title>
        <authorList>
            <person name="Tanaka Y."/>
            <person name="Funane K."/>
            <person name="Hosaka T."/>
            <person name="Shiwa Y."/>
            <person name="Fujita N."/>
            <person name="Miyazaki T."/>
            <person name="Yoshikawa H."/>
            <person name="Murakami K."/>
            <person name="Kasahara K."/>
            <person name="Inaoka T."/>
            <person name="Hiraga Y."/>
            <person name="Ochi K."/>
        </authorList>
    </citation>
    <scope>NUCLEOTIDE SEQUENCE [LARGE SCALE GENOMIC DNA]</scope>
    <source>
        <strain evidence="2 3">T-3040</strain>
    </source>
</reference>
<gene>
    <name evidence="2" type="ORF">PAT3040_03880</name>
</gene>
<name>A0A2R5EU89_9BACL</name>
<dbReference type="SUPFAM" id="SSF51735">
    <property type="entry name" value="NAD(P)-binding Rossmann-fold domains"/>
    <property type="match status" value="1"/>
</dbReference>
<keyword evidence="3" id="KW-1185">Reference proteome</keyword>
<dbReference type="InterPro" id="IPR036291">
    <property type="entry name" value="NAD(P)-bd_dom_sf"/>
</dbReference>
<sequence length="385" mass="44024">MNRKVRLGVIGLGPRGVYIAQLYARHPDCEIVALCDRVGPTVEQAAVALKSSANRYTDFERMIREEKPDAVLIASPPDEQVDIACYAMEQGVHVTTEVPAAYTMEQCWKLVRTVEKTGAKYQLSEQTRYWGFIDEWRRMAERGDFGQILFAEGEYFHYGEWDYYIDPQTGERFYGNALPPEGREVEATWRNKRFYNPIYYLPHTLSPLLKITGGRVTKVSCMGTRPRSYYVDNYEARDIEVALMHTSTDTVLRVAAGFTSPHGPRKETGFHWYQVKGTEQTAEWARTENDSPRLWTAADRQWREMDWSTNVRDVSDFIKASGHGSSDGWPVVNFLRAIREDKPIDMDVYKAVETAAPAILAAESSNRGGILLEVPDFRKKVPDHE</sequence>
<protein>
    <recommendedName>
        <fullName evidence="1">Gfo/Idh/MocA-like oxidoreductase N-terminal domain-containing protein</fullName>
    </recommendedName>
</protein>
<dbReference type="EMBL" id="BDQX01000206">
    <property type="protein sequence ID" value="GBG09239.1"/>
    <property type="molecule type" value="Genomic_DNA"/>
</dbReference>
<dbReference type="PANTHER" id="PTHR43818">
    <property type="entry name" value="BCDNA.GH03377"/>
    <property type="match status" value="1"/>
</dbReference>
<dbReference type="Proteomes" id="UP000245202">
    <property type="component" value="Unassembled WGS sequence"/>
</dbReference>